<evidence type="ECO:0000256" key="3">
    <source>
        <dbReference type="HAMAP-Rule" id="MF_00649"/>
    </source>
</evidence>
<dbReference type="PANTHER" id="PTHR36150">
    <property type="entry name" value="DNA GYRASE INHIBITOR YACG"/>
    <property type="match status" value="1"/>
</dbReference>
<keyword evidence="2 3" id="KW-0862">Zinc</keyword>
<comment type="subunit">
    <text evidence="3">Interacts with GyrB.</text>
</comment>
<dbReference type="Proteomes" id="UP000219621">
    <property type="component" value="Unassembled WGS sequence"/>
</dbReference>
<evidence type="ECO:0000256" key="1">
    <source>
        <dbReference type="ARBA" id="ARBA00022723"/>
    </source>
</evidence>
<dbReference type="GO" id="GO:0008270">
    <property type="term" value="F:zinc ion binding"/>
    <property type="evidence" value="ECO:0007669"/>
    <property type="project" value="UniProtKB-UniRule"/>
</dbReference>
<protein>
    <recommendedName>
        <fullName evidence="3">DNA gyrase inhibitor YacG</fullName>
    </recommendedName>
</protein>
<proteinExistence type="inferred from homology"/>
<dbReference type="EMBL" id="OCNJ01000018">
    <property type="protein sequence ID" value="SOE01409.1"/>
    <property type="molecule type" value="Genomic_DNA"/>
</dbReference>
<comment type="function">
    <text evidence="3">Inhibits all the catalytic activities of DNA gyrase by preventing its interaction with DNA. Acts by binding directly to the C-terminal domain of GyrB, which probably disrupts DNA binding by the gyrase.</text>
</comment>
<dbReference type="HAMAP" id="MF_00649">
    <property type="entry name" value="DNA_gyrase_inhibitor_YacG"/>
    <property type="match status" value="1"/>
</dbReference>
<dbReference type="RefSeq" id="WP_097281652.1">
    <property type="nucleotide sequence ID" value="NZ_OCNJ01000018.1"/>
</dbReference>
<evidence type="ECO:0000256" key="2">
    <source>
        <dbReference type="ARBA" id="ARBA00022833"/>
    </source>
</evidence>
<sequence>MPDPVPARVATAACPLCGKPTEARYRPFCSKRCADVDLNRWLGGAYRVPTEEPPPEGYVPEADEER</sequence>
<feature type="binding site" evidence="3">
    <location>
        <position position="17"/>
    </location>
    <ligand>
        <name>Zn(2+)</name>
        <dbReference type="ChEBI" id="CHEBI:29105"/>
    </ligand>
</feature>
<reference evidence="5 6" key="1">
    <citation type="submission" date="2017-09" db="EMBL/GenBank/DDBJ databases">
        <authorList>
            <person name="Ehlers B."/>
            <person name="Leendertz F.H."/>
        </authorList>
    </citation>
    <scope>NUCLEOTIDE SEQUENCE [LARGE SCALE GENOMIC DNA]</scope>
    <source>
        <strain evidence="5 6">USBA 140</strain>
    </source>
</reference>
<feature type="binding site" evidence="3">
    <location>
        <position position="14"/>
    </location>
    <ligand>
        <name>Zn(2+)</name>
        <dbReference type="ChEBI" id="CHEBI:29105"/>
    </ligand>
</feature>
<dbReference type="Gene3D" id="3.30.50.10">
    <property type="entry name" value="Erythroid Transcription Factor GATA-1, subunit A"/>
    <property type="match status" value="1"/>
</dbReference>
<gene>
    <name evidence="3" type="primary">yacG</name>
    <name evidence="5" type="ORF">SAMN05421508_11824</name>
</gene>
<organism evidence="5 6">
    <name type="scientific">Caenispirillum bisanense</name>
    <dbReference type="NCBI Taxonomy" id="414052"/>
    <lineage>
        <taxon>Bacteria</taxon>
        <taxon>Pseudomonadati</taxon>
        <taxon>Pseudomonadota</taxon>
        <taxon>Alphaproteobacteria</taxon>
        <taxon>Rhodospirillales</taxon>
        <taxon>Novispirillaceae</taxon>
        <taxon>Caenispirillum</taxon>
    </lineage>
</organism>
<keyword evidence="1 3" id="KW-0479">Metal-binding</keyword>
<dbReference type="PANTHER" id="PTHR36150:SF1">
    <property type="entry name" value="DNA GYRASE INHIBITOR YACG"/>
    <property type="match status" value="1"/>
</dbReference>
<dbReference type="InterPro" id="IPR005584">
    <property type="entry name" value="DNA_gyrase_inhibitor_YacG"/>
</dbReference>
<feature type="region of interest" description="Disordered" evidence="4">
    <location>
        <begin position="47"/>
        <end position="66"/>
    </location>
</feature>
<feature type="binding site" evidence="3">
    <location>
        <position position="33"/>
    </location>
    <ligand>
        <name>Zn(2+)</name>
        <dbReference type="ChEBI" id="CHEBI:29105"/>
    </ligand>
</feature>
<dbReference type="OrthoDB" id="9809663at2"/>
<comment type="similarity">
    <text evidence="3">Belongs to the DNA gyrase inhibitor YacG family.</text>
</comment>
<feature type="binding site" evidence="3">
    <location>
        <position position="29"/>
    </location>
    <ligand>
        <name>Zn(2+)</name>
        <dbReference type="ChEBI" id="CHEBI:29105"/>
    </ligand>
</feature>
<evidence type="ECO:0000256" key="4">
    <source>
        <dbReference type="SAM" id="MobiDB-lite"/>
    </source>
</evidence>
<dbReference type="InterPro" id="IPR013088">
    <property type="entry name" value="Znf_NHR/GATA"/>
</dbReference>
<evidence type="ECO:0000313" key="5">
    <source>
        <dbReference type="EMBL" id="SOE01409.1"/>
    </source>
</evidence>
<name>A0A286H246_9PROT</name>
<dbReference type="AlphaFoldDB" id="A0A286H246"/>
<dbReference type="GO" id="GO:0006355">
    <property type="term" value="P:regulation of DNA-templated transcription"/>
    <property type="evidence" value="ECO:0007669"/>
    <property type="project" value="InterPro"/>
</dbReference>
<evidence type="ECO:0000313" key="6">
    <source>
        <dbReference type="Proteomes" id="UP000219621"/>
    </source>
</evidence>
<dbReference type="SUPFAM" id="SSF57716">
    <property type="entry name" value="Glucocorticoid receptor-like (DNA-binding domain)"/>
    <property type="match status" value="1"/>
</dbReference>
<keyword evidence="6" id="KW-1185">Reference proteome</keyword>
<accession>A0A286H246</accession>
<comment type="cofactor">
    <cofactor evidence="3">
        <name>Zn(2+)</name>
        <dbReference type="ChEBI" id="CHEBI:29105"/>
    </cofactor>
    <text evidence="3">Binds 1 zinc ion.</text>
</comment>
<dbReference type="Pfam" id="PF03884">
    <property type="entry name" value="YacG"/>
    <property type="match status" value="1"/>
</dbReference>
<dbReference type="GO" id="GO:0008657">
    <property type="term" value="F:DNA topoisomerase type II (double strand cut, ATP-hydrolyzing) inhibitor activity"/>
    <property type="evidence" value="ECO:0007669"/>
    <property type="project" value="UniProtKB-UniRule"/>
</dbReference>